<feature type="transmembrane region" description="Helical" evidence="1">
    <location>
        <begin position="82"/>
        <end position="112"/>
    </location>
</feature>
<gene>
    <name evidence="2" type="ordered locus">Apar_0374</name>
</gene>
<organism evidence="2 3">
    <name type="scientific">Lancefieldella parvula (strain ATCC 33793 / DSM 20469 / CCUG 32760 / JCM 10300 / KCTC 3663 / VPI 0546 / 1246)</name>
    <name type="common">Atopobium parvulum</name>
    <dbReference type="NCBI Taxonomy" id="521095"/>
    <lineage>
        <taxon>Bacteria</taxon>
        <taxon>Bacillati</taxon>
        <taxon>Actinomycetota</taxon>
        <taxon>Coriobacteriia</taxon>
        <taxon>Coriobacteriales</taxon>
        <taxon>Atopobiaceae</taxon>
        <taxon>Lancefieldella</taxon>
    </lineage>
</organism>
<proteinExistence type="predicted"/>
<feature type="transmembrane region" description="Helical" evidence="1">
    <location>
        <begin position="280"/>
        <end position="305"/>
    </location>
</feature>
<protein>
    <submittedName>
        <fullName evidence="2">Uncharacterized protein</fullName>
    </submittedName>
</protein>
<dbReference type="Proteomes" id="UP000000960">
    <property type="component" value="Chromosome"/>
</dbReference>
<accession>C8W9L7</accession>
<feature type="transmembrane region" description="Helical" evidence="1">
    <location>
        <begin position="317"/>
        <end position="337"/>
    </location>
</feature>
<feature type="transmembrane region" description="Helical" evidence="1">
    <location>
        <begin position="190"/>
        <end position="211"/>
    </location>
</feature>
<keyword evidence="3" id="KW-1185">Reference proteome</keyword>
<feature type="transmembrane region" description="Helical" evidence="1">
    <location>
        <begin position="238"/>
        <end position="260"/>
    </location>
</feature>
<feature type="transmembrane region" description="Helical" evidence="1">
    <location>
        <begin position="165"/>
        <end position="184"/>
    </location>
</feature>
<dbReference type="AlphaFoldDB" id="C8W9L7"/>
<keyword evidence="1" id="KW-1133">Transmembrane helix</keyword>
<evidence type="ECO:0000313" key="3">
    <source>
        <dbReference type="Proteomes" id="UP000000960"/>
    </source>
</evidence>
<keyword evidence="1" id="KW-0812">Transmembrane</keyword>
<keyword evidence="1" id="KW-0472">Membrane</keyword>
<dbReference type="OrthoDB" id="3191130at2"/>
<dbReference type="HOGENOM" id="CLU_716972_0_0_11"/>
<sequence length="385" mass="42517">MSTEQKKDIGTEFAKLTESLRVDEFSKKITEASSELVENVSEVAERAEKILVVDEDEPLDFSASDQVKATIPRTPAQHVLRIVSIVLIILGAADVLTTLTSLFATIMGLQPAVPLEQLEFSGVYFTFSKNILLGYIFVLLIGVMQIVTSVLGLRAAKDSSKVEPYRFLCYLIGLIILVGILWAWGRGELLILDPFVQLNTIVYVVICSNLADKVKKEHDQGVVGTTYWRSRHQRVLHLFALVSITFSGIVLFQVLILLGLHDLSGVVNQPVLETVNQFLTQQGILAIFLVTLGAVFSLVVGLLALKGSNDARFIRPYILAVTVIVLFDIARIIFTALTQGIPAVTSQDIFELTYNVAGLYLAIRIEAGLPNSYGQRLWKKIHSNT</sequence>
<reference evidence="2 3" key="1">
    <citation type="journal article" date="2009" name="Stand. Genomic Sci.">
        <title>Complete genome sequence of Atopobium parvulum type strain (IPP 1246).</title>
        <authorList>
            <person name="Copeland A."/>
            <person name="Sikorski J."/>
            <person name="Lapidus A."/>
            <person name="Nolan M."/>
            <person name="Del Rio T.G."/>
            <person name="Lucas S."/>
            <person name="Chen F."/>
            <person name="Tice H."/>
            <person name="Pitluck S."/>
            <person name="Cheng J.F."/>
            <person name="Pukall R."/>
            <person name="Chertkov O."/>
            <person name="Brettin T."/>
            <person name="Han C."/>
            <person name="Detter J.C."/>
            <person name="Kuske C."/>
            <person name="Bruce D."/>
            <person name="Goodwin L."/>
            <person name="Ivanova N."/>
            <person name="Mavromatis K."/>
            <person name="Mikhailova N."/>
            <person name="Chen A."/>
            <person name="Palaniappan K."/>
            <person name="Chain P."/>
            <person name="Rohde M."/>
            <person name="Goker M."/>
            <person name="Bristow J."/>
            <person name="Eisen J.A."/>
            <person name="Markowitz V."/>
            <person name="Hugenholtz P."/>
            <person name="Kyrpides N.C."/>
            <person name="Klenk H.P."/>
            <person name="Detter J.C."/>
        </authorList>
    </citation>
    <scope>NUCLEOTIDE SEQUENCE [LARGE SCALE GENOMIC DNA]</scope>
    <source>
        <strain evidence="3">ATCC 33793 / DSM 20469 / CCUG 32760 / JCM 10300 / KCTC 3663 / VPI 0546 / 1246</strain>
    </source>
</reference>
<dbReference type="EMBL" id="CP001721">
    <property type="protein sequence ID" value="ACV50805.1"/>
    <property type="molecule type" value="Genomic_DNA"/>
</dbReference>
<dbReference type="GeneID" id="84805904"/>
<dbReference type="RefSeq" id="WP_012808463.1">
    <property type="nucleotide sequence ID" value="NC_013203.1"/>
</dbReference>
<name>C8W9L7_LANP1</name>
<evidence type="ECO:0000256" key="1">
    <source>
        <dbReference type="SAM" id="Phobius"/>
    </source>
</evidence>
<evidence type="ECO:0000313" key="2">
    <source>
        <dbReference type="EMBL" id="ACV50805.1"/>
    </source>
</evidence>
<feature type="transmembrane region" description="Helical" evidence="1">
    <location>
        <begin position="132"/>
        <end position="153"/>
    </location>
</feature>
<dbReference type="KEGG" id="apv:Apar_0374"/>